<reference evidence="3" key="1">
    <citation type="submission" date="2020-07" db="EMBL/GenBank/DDBJ databases">
        <title>Huge and variable diversity of episymbiotic CPR bacteria and DPANN archaea in groundwater ecosystems.</title>
        <authorList>
            <person name="He C.Y."/>
            <person name="Keren R."/>
            <person name="Whittaker M."/>
            <person name="Farag I.F."/>
            <person name="Doudna J."/>
            <person name="Cate J.H.D."/>
            <person name="Banfield J.F."/>
        </authorList>
    </citation>
    <scope>NUCLEOTIDE SEQUENCE</scope>
    <source>
        <strain evidence="3">NC_groundwater_1520_Pr4_B-0.1um_53_5</strain>
    </source>
</reference>
<dbReference type="GO" id="GO:0009253">
    <property type="term" value="P:peptidoglycan catabolic process"/>
    <property type="evidence" value="ECO:0007669"/>
    <property type="project" value="InterPro"/>
</dbReference>
<dbReference type="Proteomes" id="UP000736328">
    <property type="component" value="Unassembled WGS sequence"/>
</dbReference>
<keyword evidence="1" id="KW-0378">Hydrolase</keyword>
<dbReference type="InterPro" id="IPR002508">
    <property type="entry name" value="MurNAc-LAA_cat"/>
</dbReference>
<accession>A0A933I8W2</accession>
<dbReference type="AlphaFoldDB" id="A0A933I8W2"/>
<evidence type="ECO:0000313" key="3">
    <source>
        <dbReference type="EMBL" id="MBI4726376.1"/>
    </source>
</evidence>
<dbReference type="InterPro" id="IPR012854">
    <property type="entry name" value="Cu_amine_oxidase-like_N"/>
</dbReference>
<evidence type="ECO:0000259" key="2">
    <source>
        <dbReference type="SMART" id="SM00646"/>
    </source>
</evidence>
<organism evidence="3 4">
    <name type="scientific">candidate division TA06 bacterium</name>
    <dbReference type="NCBI Taxonomy" id="2250710"/>
    <lineage>
        <taxon>Bacteria</taxon>
        <taxon>Bacteria division TA06</taxon>
    </lineage>
</organism>
<dbReference type="Gene3D" id="3.40.630.40">
    <property type="entry name" value="Zn-dependent exopeptidases"/>
    <property type="match status" value="1"/>
</dbReference>
<dbReference type="SUPFAM" id="SSF53187">
    <property type="entry name" value="Zn-dependent exopeptidases"/>
    <property type="match status" value="1"/>
</dbReference>
<gene>
    <name evidence="3" type="ORF">HY768_03985</name>
</gene>
<dbReference type="FunFam" id="3.40.630.40:FF:000005">
    <property type="entry name" value="N-acetylmuramoyl-L-alanine amidase (AmiA)"/>
    <property type="match status" value="1"/>
</dbReference>
<dbReference type="Pfam" id="PF01520">
    <property type="entry name" value="Amidase_3"/>
    <property type="match status" value="1"/>
</dbReference>
<dbReference type="EMBL" id="JACQXR010000047">
    <property type="protein sequence ID" value="MBI4726376.1"/>
    <property type="molecule type" value="Genomic_DNA"/>
</dbReference>
<dbReference type="CDD" id="cd02696">
    <property type="entry name" value="MurNAc-LAA"/>
    <property type="match status" value="1"/>
</dbReference>
<dbReference type="PANTHER" id="PTHR30404:SF0">
    <property type="entry name" value="N-ACETYLMURAMOYL-L-ALANINE AMIDASE AMIC"/>
    <property type="match status" value="1"/>
</dbReference>
<dbReference type="InterPro" id="IPR036582">
    <property type="entry name" value="Mao_N_sf"/>
</dbReference>
<proteinExistence type="predicted"/>
<feature type="domain" description="MurNAc-LAA" evidence="2">
    <location>
        <begin position="202"/>
        <end position="362"/>
    </location>
</feature>
<dbReference type="SUPFAM" id="SSF55383">
    <property type="entry name" value="Copper amine oxidase, domain N"/>
    <property type="match status" value="1"/>
</dbReference>
<evidence type="ECO:0000313" key="4">
    <source>
        <dbReference type="Proteomes" id="UP000736328"/>
    </source>
</evidence>
<sequence>MTIIDGRGGAKISETVTFEKEEYLSLTDLSASWNAQAAWSELTGNADLKLPGHTLRFSADNTFFLVDGKSYNLFNPVRLYQGELYVPMELFTRFLITLWGRSIIWDSQDRKLSLGGISPEQIKIPEARRRPGVQEKTGIQKVVLDPGHGGKDPGAVGPTGLCEKDVTLEIAFMLKTILEQDYNLIVVMTRRDDTFIPLGDRTKIANQEAADIFISIHCNAAPRKKAKLKTMRGVETYFLSLAKTDDARATAAMENSAISFEQPQQNVANQDDVQFILWDMVQNEFLTESSDLAELVQESLARKLPTVPSRGINQAGFYVLNGAYMPAILVETSFISHKEEEKLLKKPDNLKKIAQGIASGLAAFAQKYQKEMGQ</sequence>
<name>A0A933I8W2_UNCT6</name>
<dbReference type="SMART" id="SM00646">
    <property type="entry name" value="Ami_3"/>
    <property type="match status" value="1"/>
</dbReference>
<protein>
    <submittedName>
        <fullName evidence="3">N-acetylmuramoyl-L-alanine amidase</fullName>
    </submittedName>
</protein>
<dbReference type="InterPro" id="IPR050695">
    <property type="entry name" value="N-acetylmuramoyl_amidase_3"/>
</dbReference>
<dbReference type="GO" id="GO:0030288">
    <property type="term" value="C:outer membrane-bounded periplasmic space"/>
    <property type="evidence" value="ECO:0007669"/>
    <property type="project" value="TreeGrafter"/>
</dbReference>
<dbReference type="PANTHER" id="PTHR30404">
    <property type="entry name" value="N-ACETYLMURAMOYL-L-ALANINE AMIDASE"/>
    <property type="match status" value="1"/>
</dbReference>
<dbReference type="GO" id="GO:0008745">
    <property type="term" value="F:N-acetylmuramoyl-L-alanine amidase activity"/>
    <property type="evidence" value="ECO:0007669"/>
    <property type="project" value="InterPro"/>
</dbReference>
<comment type="caution">
    <text evidence="3">The sequence shown here is derived from an EMBL/GenBank/DDBJ whole genome shotgun (WGS) entry which is preliminary data.</text>
</comment>
<evidence type="ECO:0000256" key="1">
    <source>
        <dbReference type="ARBA" id="ARBA00022801"/>
    </source>
</evidence>
<dbReference type="Pfam" id="PF07833">
    <property type="entry name" value="Cu_amine_oxidN1"/>
    <property type="match status" value="1"/>
</dbReference>